<reference evidence="2" key="1">
    <citation type="journal article" date="2019" name="Int. J. Syst. Evol. Microbiol.">
        <title>The Global Catalogue of Microorganisms (GCM) 10K type strain sequencing project: providing services to taxonomists for standard genome sequencing and annotation.</title>
        <authorList>
            <consortium name="The Broad Institute Genomics Platform"/>
            <consortium name="The Broad Institute Genome Sequencing Center for Infectious Disease"/>
            <person name="Wu L."/>
            <person name="Ma J."/>
        </authorList>
    </citation>
    <scope>NUCLEOTIDE SEQUENCE [LARGE SCALE GENOMIC DNA]</scope>
    <source>
        <strain evidence="2">CCUG 73951</strain>
    </source>
</reference>
<comment type="caution">
    <text evidence="1">The sequence shown here is derived from an EMBL/GenBank/DDBJ whole genome shotgun (WGS) entry which is preliminary data.</text>
</comment>
<dbReference type="EMBL" id="JBHTBY010000008">
    <property type="protein sequence ID" value="MFC7321265.1"/>
    <property type="molecule type" value="Genomic_DNA"/>
</dbReference>
<gene>
    <name evidence="1" type="ORF">ACFQMN_10265</name>
</gene>
<evidence type="ECO:0000313" key="2">
    <source>
        <dbReference type="Proteomes" id="UP001596494"/>
    </source>
</evidence>
<proteinExistence type="predicted"/>
<evidence type="ECO:0000313" key="1">
    <source>
        <dbReference type="EMBL" id="MFC7321265.1"/>
    </source>
</evidence>
<protein>
    <submittedName>
        <fullName evidence="1">Uncharacterized protein</fullName>
    </submittedName>
</protein>
<dbReference type="Proteomes" id="UP001596494">
    <property type="component" value="Unassembled WGS sequence"/>
</dbReference>
<sequence length="64" mass="7399">MDREWLHEQVKSVKGQICSGTLKFKCRDDYFLQQLDKVRECEDGLVDTNTVSPTLITLIQALNK</sequence>
<name>A0ABW2K563_9BACI</name>
<keyword evidence="2" id="KW-1185">Reference proteome</keyword>
<dbReference type="RefSeq" id="WP_253935904.1">
    <property type="nucleotide sequence ID" value="NZ_JAPVRC010000006.1"/>
</dbReference>
<organism evidence="1 2">
    <name type="scientific">Halobacillus campisalis</name>
    <dbReference type="NCBI Taxonomy" id="435909"/>
    <lineage>
        <taxon>Bacteria</taxon>
        <taxon>Bacillati</taxon>
        <taxon>Bacillota</taxon>
        <taxon>Bacilli</taxon>
        <taxon>Bacillales</taxon>
        <taxon>Bacillaceae</taxon>
        <taxon>Halobacillus</taxon>
    </lineage>
</organism>
<accession>A0ABW2K563</accession>